<dbReference type="InterPro" id="IPR005475">
    <property type="entry name" value="Transketolase-like_Pyr-bd"/>
</dbReference>
<protein>
    <submittedName>
        <fullName evidence="5">Transketolase</fullName>
    </submittedName>
</protein>
<keyword evidence="6" id="KW-1185">Reference proteome</keyword>
<evidence type="ECO:0000313" key="6">
    <source>
        <dbReference type="Proteomes" id="UP000184245"/>
    </source>
</evidence>
<dbReference type="SMART" id="SM00861">
    <property type="entry name" value="Transket_pyr"/>
    <property type="match status" value="1"/>
</dbReference>
<dbReference type="Pfam" id="PF02779">
    <property type="entry name" value="Transket_pyr"/>
    <property type="match status" value="1"/>
</dbReference>
<evidence type="ECO:0000256" key="1">
    <source>
        <dbReference type="ARBA" id="ARBA00001964"/>
    </source>
</evidence>
<dbReference type="InterPro" id="IPR009014">
    <property type="entry name" value="Transketo_C/PFOR_II"/>
</dbReference>
<evidence type="ECO:0000259" key="4">
    <source>
        <dbReference type="SMART" id="SM00861"/>
    </source>
</evidence>
<dbReference type="STRING" id="1122155.SAMN02745158_00318"/>
<dbReference type="SUPFAM" id="SSF52922">
    <property type="entry name" value="TK C-terminal domain-like"/>
    <property type="match status" value="1"/>
</dbReference>
<gene>
    <name evidence="5" type="ORF">SAMN02745158_00318</name>
</gene>
<organism evidence="5 6">
    <name type="scientific">Lactonifactor longoviformis DSM 17459</name>
    <dbReference type="NCBI Taxonomy" id="1122155"/>
    <lineage>
        <taxon>Bacteria</taxon>
        <taxon>Bacillati</taxon>
        <taxon>Bacillota</taxon>
        <taxon>Clostridia</taxon>
        <taxon>Eubacteriales</taxon>
        <taxon>Clostridiaceae</taxon>
        <taxon>Lactonifactor</taxon>
    </lineage>
</organism>
<sequence length="327" mass="35549">MTVRVIYNGEMGAHPLKEVLGRTIRQLADGNKKIIYLDADLMSCICMREWAEKNPDRGINCGIAEANMIGIAAGLSAVGFQPLVHTFCAFASRRCYDQVFLSCGYAQNSITVIGSDPGVCAAFNGGTHTAFEDMALYRAIPGSTVIDISDENQLISALIQTGGKKGLTYIRTPRKSAAKLYGDYSHMPVGKGILLREGKDAAVFACGIMVCEAMKAAEQLEREGIFVSVIDMFTVKPLDEECLLRHAKASGLVVTAENHNKIGGLYSAVTEVLAEKLPVPVECVAAEDCFGEVGPQEYLQEKFGLNSNEIVKKVKRGLERRTKRSQK</sequence>
<evidence type="ECO:0000313" key="5">
    <source>
        <dbReference type="EMBL" id="SHE37015.1"/>
    </source>
</evidence>
<dbReference type="PANTHER" id="PTHR43825:SF1">
    <property type="entry name" value="TRANSKETOLASE-LIKE PYRIMIDINE-BINDING DOMAIN-CONTAINING PROTEIN"/>
    <property type="match status" value="1"/>
</dbReference>
<dbReference type="AlphaFoldDB" id="A0A1M4SXT9"/>
<dbReference type="CDD" id="cd07033">
    <property type="entry name" value="TPP_PYR_DXS_TK_like"/>
    <property type="match status" value="1"/>
</dbReference>
<dbReference type="InterPro" id="IPR033248">
    <property type="entry name" value="Transketolase_C"/>
</dbReference>
<name>A0A1M4SXT9_9CLOT</name>
<dbReference type="InterPro" id="IPR051157">
    <property type="entry name" value="PDH/Transketolase"/>
</dbReference>
<dbReference type="InterPro" id="IPR029061">
    <property type="entry name" value="THDP-binding"/>
</dbReference>
<keyword evidence="3" id="KW-0786">Thiamine pyrophosphate</keyword>
<dbReference type="SUPFAM" id="SSF52518">
    <property type="entry name" value="Thiamin diphosphate-binding fold (THDP-binding)"/>
    <property type="match status" value="1"/>
</dbReference>
<dbReference type="Pfam" id="PF02780">
    <property type="entry name" value="Transketolase_C"/>
    <property type="match status" value="1"/>
</dbReference>
<feature type="domain" description="Transketolase-like pyrimidine-binding" evidence="4">
    <location>
        <begin position="14"/>
        <end position="180"/>
    </location>
</feature>
<dbReference type="FunFam" id="3.40.50.970:FF:000129">
    <property type="entry name" value="Transketolase"/>
    <property type="match status" value="1"/>
</dbReference>
<dbReference type="Gene3D" id="3.40.50.970">
    <property type="match status" value="1"/>
</dbReference>
<comment type="similarity">
    <text evidence="2">Belongs to the transketolase family.</text>
</comment>
<dbReference type="Gene3D" id="3.40.50.920">
    <property type="match status" value="1"/>
</dbReference>
<comment type="cofactor">
    <cofactor evidence="1">
        <name>thiamine diphosphate</name>
        <dbReference type="ChEBI" id="CHEBI:58937"/>
    </cofactor>
</comment>
<reference evidence="5 6" key="1">
    <citation type="submission" date="2016-11" db="EMBL/GenBank/DDBJ databases">
        <authorList>
            <person name="Jaros S."/>
            <person name="Januszkiewicz K."/>
            <person name="Wedrychowicz H."/>
        </authorList>
    </citation>
    <scope>NUCLEOTIDE SEQUENCE [LARGE SCALE GENOMIC DNA]</scope>
    <source>
        <strain evidence="5 6">DSM 17459</strain>
    </source>
</reference>
<dbReference type="PANTHER" id="PTHR43825">
    <property type="entry name" value="PYRUVATE DEHYDROGENASE E1 COMPONENT"/>
    <property type="match status" value="1"/>
</dbReference>
<accession>A0A1M4SXT9</accession>
<proteinExistence type="inferred from homology"/>
<dbReference type="Proteomes" id="UP000184245">
    <property type="component" value="Unassembled WGS sequence"/>
</dbReference>
<dbReference type="EMBL" id="FQVI01000001">
    <property type="protein sequence ID" value="SHE37015.1"/>
    <property type="molecule type" value="Genomic_DNA"/>
</dbReference>
<evidence type="ECO:0000256" key="2">
    <source>
        <dbReference type="ARBA" id="ARBA00007131"/>
    </source>
</evidence>
<evidence type="ECO:0000256" key="3">
    <source>
        <dbReference type="ARBA" id="ARBA00023052"/>
    </source>
</evidence>